<dbReference type="InterPro" id="IPR036771">
    <property type="entry name" value="ATPsynth_dsu/esu_N"/>
</dbReference>
<dbReference type="RefSeq" id="XP_020046803.1">
    <property type="nucleotide sequence ID" value="XM_020189167.1"/>
</dbReference>
<comment type="function">
    <text evidence="14">Mitochondrial membrane ATP synthase (F(1)F(0) ATP synthase or Complex V) produces ATP from ADP in the presence of a proton gradient across the membrane which is generated by electron transport complexes of the respiratory chain. F-type ATPases consist of two structural domains, F(1) - containing the extramembraneous catalytic core, and F(0) - containing the membrane proton channel, linked together by a central stalk and a peripheral stalk. During catalysis, ATP turnover in the catalytic domain of F(1) is coupled via a rotary mechanism of the central stalk subunits to proton translocation. Part of the complex F(1) domain and of the central stalk which is part of the complex rotary element. Rotation of the central stalk against the surrounding alpha(3)beta(3) subunits leads to hydrolysis of ATP in three separate catalytic sites on the beta subunits.</text>
</comment>
<accession>A0A1D2VFT8</accession>
<evidence type="ECO:0000259" key="15">
    <source>
        <dbReference type="Pfam" id="PF02823"/>
    </source>
</evidence>
<organism evidence="17 18">
    <name type="scientific">Ascoidea rubescens DSM 1968</name>
    <dbReference type="NCBI Taxonomy" id="1344418"/>
    <lineage>
        <taxon>Eukaryota</taxon>
        <taxon>Fungi</taxon>
        <taxon>Dikarya</taxon>
        <taxon>Ascomycota</taxon>
        <taxon>Saccharomycotina</taxon>
        <taxon>Saccharomycetes</taxon>
        <taxon>Ascoideaceae</taxon>
        <taxon>Ascoidea</taxon>
    </lineage>
</organism>
<evidence type="ECO:0000256" key="8">
    <source>
        <dbReference type="ARBA" id="ARBA00023065"/>
    </source>
</evidence>
<evidence type="ECO:0000256" key="12">
    <source>
        <dbReference type="ARBA" id="ARBA00023310"/>
    </source>
</evidence>
<sequence length="161" mass="17132">MDYNALSTIARSTAFVARRSLATEAPAASSALKLSFSLPFQTLYNDAEVSQVNIPAATGVMGVLVNHVPTVEELKPGVITIIENQGKSSTFFINGGFATVQPNSKLSITAIEAFPLDSFDSNEIKAQITEAQKDLTSQDQEVAAEASIKLELLQALESVAK</sequence>
<dbReference type="GO" id="GO:0005743">
    <property type="term" value="C:mitochondrial inner membrane"/>
    <property type="evidence" value="ECO:0007669"/>
    <property type="project" value="UniProtKB-SubCell"/>
</dbReference>
<dbReference type="HAMAP" id="MF_00530">
    <property type="entry name" value="ATP_synth_epsil_bac"/>
    <property type="match status" value="1"/>
</dbReference>
<evidence type="ECO:0000256" key="14">
    <source>
        <dbReference type="ARBA" id="ARBA00045605"/>
    </source>
</evidence>
<evidence type="ECO:0000256" key="4">
    <source>
        <dbReference type="ARBA" id="ARBA00022448"/>
    </source>
</evidence>
<reference evidence="18" key="1">
    <citation type="submission" date="2016-05" db="EMBL/GenBank/DDBJ databases">
        <title>Comparative genomics of biotechnologically important yeasts.</title>
        <authorList>
            <consortium name="DOE Joint Genome Institute"/>
            <person name="Riley R."/>
            <person name="Haridas S."/>
            <person name="Wolfe K.H."/>
            <person name="Lopes M.R."/>
            <person name="Hittinger C.T."/>
            <person name="Goker M."/>
            <person name="Salamov A."/>
            <person name="Wisecaver J."/>
            <person name="Long T.M."/>
            <person name="Aerts A.L."/>
            <person name="Barry K."/>
            <person name="Choi C."/>
            <person name="Clum A."/>
            <person name="Coughlan A.Y."/>
            <person name="Deshpande S."/>
            <person name="Douglass A.P."/>
            <person name="Hanson S.J."/>
            <person name="Klenk H.-P."/>
            <person name="Labutti K."/>
            <person name="Lapidus A."/>
            <person name="Lindquist E."/>
            <person name="Lipzen A."/>
            <person name="Meier-Kolthoff J.P."/>
            <person name="Ohm R.A."/>
            <person name="Otillar R.P."/>
            <person name="Pangilinan J."/>
            <person name="Peng Y."/>
            <person name="Rokas A."/>
            <person name="Rosa C.A."/>
            <person name="Scheuner C."/>
            <person name="Sibirny A.A."/>
            <person name="Slot J.C."/>
            <person name="Stielow J.B."/>
            <person name="Sun H."/>
            <person name="Kurtzman C.P."/>
            <person name="Blackwell M."/>
            <person name="Grigoriev I.V."/>
            <person name="Jeffries T.W."/>
        </authorList>
    </citation>
    <scope>NUCLEOTIDE SEQUENCE [LARGE SCALE GENOMIC DNA]</scope>
    <source>
        <strain evidence="18">DSM 1968</strain>
    </source>
</reference>
<keyword evidence="9" id="KW-0496">Mitochondrion</keyword>
<dbReference type="InterPro" id="IPR048938">
    <property type="entry name" value="ATPD_C_fung"/>
</dbReference>
<dbReference type="EMBL" id="KV454482">
    <property type="protein sequence ID" value="ODV60496.1"/>
    <property type="molecule type" value="Genomic_DNA"/>
</dbReference>
<keyword evidence="5" id="KW-0375">Hydrogen ion transport</keyword>
<dbReference type="FunFam" id="2.60.15.10:FF:000003">
    <property type="entry name" value="ATP synthase subunit delta, mitochondrial"/>
    <property type="match status" value="1"/>
</dbReference>
<keyword evidence="12" id="KW-0066">ATP synthesis</keyword>
<dbReference type="PANTHER" id="PTHR13822">
    <property type="entry name" value="ATP SYNTHASE DELTA/EPSILON CHAIN"/>
    <property type="match status" value="1"/>
</dbReference>
<dbReference type="Proteomes" id="UP000095038">
    <property type="component" value="Unassembled WGS sequence"/>
</dbReference>
<dbReference type="InParanoid" id="A0A1D2VFT8"/>
<feature type="domain" description="F1F0-ATP synthase subunit delta C-terminal" evidence="16">
    <location>
        <begin position="119"/>
        <end position="157"/>
    </location>
</feature>
<evidence type="ECO:0000256" key="2">
    <source>
        <dbReference type="ARBA" id="ARBA00005712"/>
    </source>
</evidence>
<dbReference type="GO" id="GO:0045259">
    <property type="term" value="C:proton-transporting ATP synthase complex"/>
    <property type="evidence" value="ECO:0007669"/>
    <property type="project" value="UniProtKB-KW"/>
</dbReference>
<evidence type="ECO:0000256" key="7">
    <source>
        <dbReference type="ARBA" id="ARBA00022946"/>
    </source>
</evidence>
<dbReference type="Pfam" id="PF21334">
    <property type="entry name" value="ATPD_C_fung"/>
    <property type="match status" value="1"/>
</dbReference>
<dbReference type="InterPro" id="IPR001469">
    <property type="entry name" value="ATP_synth_F1_dsu/esu"/>
</dbReference>
<dbReference type="OrthoDB" id="270171at2759"/>
<dbReference type="AlphaFoldDB" id="A0A1D2VFT8"/>
<proteinExistence type="inferred from homology"/>
<comment type="similarity">
    <text evidence="2">Belongs to the ATPase epsilon chain family.</text>
</comment>
<dbReference type="GeneID" id="30962803"/>
<evidence type="ECO:0000256" key="1">
    <source>
        <dbReference type="ARBA" id="ARBA00004273"/>
    </source>
</evidence>
<dbReference type="FunCoup" id="A0A1D2VFT8">
    <property type="interactions" value="744"/>
</dbReference>
<feature type="domain" description="ATP synthase F1 complex delta/epsilon subunit N-terminal" evidence="15">
    <location>
        <begin position="32"/>
        <end position="109"/>
    </location>
</feature>
<dbReference type="Gene3D" id="6.10.140.880">
    <property type="match status" value="1"/>
</dbReference>
<dbReference type="CDD" id="cd12152">
    <property type="entry name" value="F1-ATPase_delta"/>
    <property type="match status" value="1"/>
</dbReference>
<keyword evidence="10" id="KW-0472">Membrane</keyword>
<dbReference type="Pfam" id="PF02823">
    <property type="entry name" value="ATP-synt_DE_N"/>
    <property type="match status" value="1"/>
</dbReference>
<keyword evidence="11" id="KW-0139">CF(1)</keyword>
<dbReference type="GO" id="GO:0046933">
    <property type="term" value="F:proton-transporting ATP synthase activity, rotational mechanism"/>
    <property type="evidence" value="ECO:0007669"/>
    <property type="project" value="EnsemblFungi"/>
</dbReference>
<dbReference type="Gene3D" id="2.60.15.10">
    <property type="entry name" value="F0F1 ATP synthase delta/epsilon subunit, N-terminal"/>
    <property type="match status" value="1"/>
</dbReference>
<dbReference type="STRING" id="1344418.A0A1D2VFT8"/>
<evidence type="ECO:0000259" key="16">
    <source>
        <dbReference type="Pfam" id="PF21334"/>
    </source>
</evidence>
<keyword evidence="8" id="KW-0406">Ion transport</keyword>
<keyword evidence="7" id="KW-0809">Transit peptide</keyword>
<dbReference type="NCBIfam" id="TIGR01216">
    <property type="entry name" value="ATP_synt_epsi"/>
    <property type="match status" value="1"/>
</dbReference>
<comment type="subcellular location">
    <subcellularLocation>
        <location evidence="1">Mitochondrion inner membrane</location>
    </subcellularLocation>
</comment>
<evidence type="ECO:0000256" key="10">
    <source>
        <dbReference type="ARBA" id="ARBA00023136"/>
    </source>
</evidence>
<dbReference type="InterPro" id="IPR020546">
    <property type="entry name" value="ATP_synth_F1_dsu/esu_N"/>
</dbReference>
<keyword evidence="6" id="KW-0999">Mitochondrion inner membrane</keyword>
<evidence type="ECO:0000313" key="18">
    <source>
        <dbReference type="Proteomes" id="UP000095038"/>
    </source>
</evidence>
<dbReference type="SUPFAM" id="SSF51344">
    <property type="entry name" value="Epsilon subunit of F1F0-ATP synthase N-terminal domain"/>
    <property type="match status" value="1"/>
</dbReference>
<dbReference type="GO" id="GO:0016887">
    <property type="term" value="F:ATP hydrolysis activity"/>
    <property type="evidence" value="ECO:0007669"/>
    <property type="project" value="EnsemblFungi"/>
</dbReference>
<evidence type="ECO:0000256" key="9">
    <source>
        <dbReference type="ARBA" id="ARBA00023128"/>
    </source>
</evidence>
<evidence type="ECO:0000256" key="13">
    <source>
        <dbReference type="ARBA" id="ARBA00031669"/>
    </source>
</evidence>
<protein>
    <recommendedName>
        <fullName evidence="3">ATP synthase subunit delta, mitochondrial</fullName>
    </recommendedName>
    <alternativeName>
        <fullName evidence="13">F-ATPase delta subunit</fullName>
    </alternativeName>
</protein>
<evidence type="ECO:0000256" key="5">
    <source>
        <dbReference type="ARBA" id="ARBA00022781"/>
    </source>
</evidence>
<evidence type="ECO:0000256" key="11">
    <source>
        <dbReference type="ARBA" id="ARBA00023196"/>
    </source>
</evidence>
<evidence type="ECO:0000313" key="17">
    <source>
        <dbReference type="EMBL" id="ODV60496.1"/>
    </source>
</evidence>
<name>A0A1D2VFT8_9ASCO</name>
<keyword evidence="18" id="KW-1185">Reference proteome</keyword>
<evidence type="ECO:0000256" key="6">
    <source>
        <dbReference type="ARBA" id="ARBA00022792"/>
    </source>
</evidence>
<dbReference type="PANTHER" id="PTHR13822:SF7">
    <property type="entry name" value="ATP SYNTHASE SUBUNIT DELTA, MITOCHONDRIAL"/>
    <property type="match status" value="1"/>
</dbReference>
<keyword evidence="4" id="KW-0813">Transport</keyword>
<evidence type="ECO:0000256" key="3">
    <source>
        <dbReference type="ARBA" id="ARBA00016960"/>
    </source>
</evidence>
<gene>
    <name evidence="17" type="ORF">ASCRUDRAFT_14112</name>
</gene>